<evidence type="ECO:0000313" key="6">
    <source>
        <dbReference type="Proteomes" id="UP000470772"/>
    </source>
</evidence>
<dbReference type="Proteomes" id="UP000470772">
    <property type="component" value="Unassembled WGS sequence"/>
</dbReference>
<name>A0A6A9QP45_SULME</name>
<comment type="caution">
    <text evidence="5">The sequence shown here is derived from an EMBL/GenBank/DDBJ whole genome shotgun (WGS) entry which is preliminary data.</text>
</comment>
<dbReference type="InterPro" id="IPR013328">
    <property type="entry name" value="6PGD_dom2"/>
</dbReference>
<evidence type="ECO:0000313" key="5">
    <source>
        <dbReference type="EMBL" id="MUN28961.1"/>
    </source>
</evidence>
<sequence length="279" mass="30100">MEVTVLGLGTMGWRIAKNYAKAGMLKGVWNRTEEKSKLFSKEFGVPVVSLDKISSRFILLSLSDDDAVTSVVRKIDVKGKVIIDTSTISPRTSKSLAKEISSMGGVMYDAPVTGSTGIEERKATVMLGGPKEGVEEVISLLKVTANKVIYVGDNGSGLYLKLVNNLIAASYMEALAEAFTLAERAGLDLEIVSSFLSDGSIISSPLSSMKSRMLKERNYITQFRLSLMAKDLRIIDQECSSLGVANMTSSVTAKLFASALRSGLGDLDMASIYELIRSL</sequence>
<dbReference type="GO" id="GO:0016491">
    <property type="term" value="F:oxidoreductase activity"/>
    <property type="evidence" value="ECO:0007669"/>
    <property type="project" value="UniProtKB-KW"/>
</dbReference>
<dbReference type="Gene3D" id="1.10.1040.10">
    <property type="entry name" value="N-(1-d-carboxylethyl)-l-norvaline Dehydrogenase, domain 2"/>
    <property type="match status" value="1"/>
</dbReference>
<dbReference type="GO" id="GO:0051287">
    <property type="term" value="F:NAD binding"/>
    <property type="evidence" value="ECO:0007669"/>
    <property type="project" value="InterPro"/>
</dbReference>
<evidence type="ECO:0000256" key="2">
    <source>
        <dbReference type="ARBA" id="ARBA00023027"/>
    </source>
</evidence>
<dbReference type="Gene3D" id="3.40.50.720">
    <property type="entry name" value="NAD(P)-binding Rossmann-like Domain"/>
    <property type="match status" value="1"/>
</dbReference>
<dbReference type="InterPro" id="IPR008927">
    <property type="entry name" value="6-PGluconate_DH-like_C_sf"/>
</dbReference>
<dbReference type="Pfam" id="PF03446">
    <property type="entry name" value="NAD_binding_2"/>
    <property type="match status" value="1"/>
</dbReference>
<organism evidence="5 6">
    <name type="scientific">Sulfuracidifex metallicus DSM 6482 = JCM 9184</name>
    <dbReference type="NCBI Taxonomy" id="523847"/>
    <lineage>
        <taxon>Archaea</taxon>
        <taxon>Thermoproteota</taxon>
        <taxon>Thermoprotei</taxon>
        <taxon>Sulfolobales</taxon>
        <taxon>Sulfolobaceae</taxon>
        <taxon>Sulfuracidifex</taxon>
    </lineage>
</organism>
<keyword evidence="2" id="KW-0520">NAD</keyword>
<dbReference type="PIRSF" id="PIRSF000103">
    <property type="entry name" value="HIBADH"/>
    <property type="match status" value="1"/>
</dbReference>
<dbReference type="InterPro" id="IPR036291">
    <property type="entry name" value="NAD(P)-bd_dom_sf"/>
</dbReference>
<dbReference type="SUPFAM" id="SSF48179">
    <property type="entry name" value="6-phosphogluconate dehydrogenase C-terminal domain-like"/>
    <property type="match status" value="1"/>
</dbReference>
<dbReference type="Pfam" id="PF14833">
    <property type="entry name" value="NAD_binding_11"/>
    <property type="match status" value="1"/>
</dbReference>
<feature type="domain" description="6-phosphogluconate dehydrogenase NADP-binding" evidence="3">
    <location>
        <begin position="3"/>
        <end position="152"/>
    </location>
</feature>
<dbReference type="OrthoDB" id="23890at2157"/>
<evidence type="ECO:0000259" key="4">
    <source>
        <dbReference type="Pfam" id="PF14833"/>
    </source>
</evidence>
<dbReference type="PANTHER" id="PTHR43580:SF2">
    <property type="entry name" value="CYTOKINE-LIKE NUCLEAR FACTOR N-PAC"/>
    <property type="match status" value="1"/>
</dbReference>
<dbReference type="RefSeq" id="WP_054838500.1">
    <property type="nucleotide sequence ID" value="NZ_BBBY01000010.1"/>
</dbReference>
<dbReference type="AlphaFoldDB" id="A0A6A9QP45"/>
<keyword evidence="1" id="KW-0560">Oxidoreductase</keyword>
<evidence type="ECO:0000259" key="3">
    <source>
        <dbReference type="Pfam" id="PF03446"/>
    </source>
</evidence>
<dbReference type="InterPro" id="IPR051265">
    <property type="entry name" value="HIBADH-related_NP60_sf"/>
</dbReference>
<dbReference type="EMBL" id="WGGD01000005">
    <property type="protein sequence ID" value="MUN28961.1"/>
    <property type="molecule type" value="Genomic_DNA"/>
</dbReference>
<dbReference type="GO" id="GO:0050661">
    <property type="term" value="F:NADP binding"/>
    <property type="evidence" value="ECO:0007669"/>
    <property type="project" value="InterPro"/>
</dbReference>
<dbReference type="InterPro" id="IPR015815">
    <property type="entry name" value="HIBADH-related"/>
</dbReference>
<gene>
    <name evidence="5" type="ORF">GC250_05805</name>
</gene>
<dbReference type="PANTHER" id="PTHR43580">
    <property type="entry name" value="OXIDOREDUCTASE GLYR1-RELATED"/>
    <property type="match status" value="1"/>
</dbReference>
<protein>
    <submittedName>
        <fullName evidence="5">NAD-binding protein</fullName>
    </submittedName>
</protein>
<dbReference type="InterPro" id="IPR006115">
    <property type="entry name" value="6PGDH_NADP-bd"/>
</dbReference>
<dbReference type="InterPro" id="IPR029154">
    <property type="entry name" value="HIBADH-like_NADP-bd"/>
</dbReference>
<dbReference type="SUPFAM" id="SSF51735">
    <property type="entry name" value="NAD(P)-binding Rossmann-fold domains"/>
    <property type="match status" value="1"/>
</dbReference>
<accession>A0A6A9QP45</accession>
<reference evidence="5 6" key="1">
    <citation type="submission" date="2019-10" db="EMBL/GenBank/DDBJ databases">
        <title>Sequencing and Assembly of Multiple Reported Metal-Biooxidizing Members of the Extremely Thermoacidophilic Archaeal Family Sulfolobaceae.</title>
        <authorList>
            <person name="Counts J.A."/>
            <person name="Kelly R.M."/>
        </authorList>
    </citation>
    <scope>NUCLEOTIDE SEQUENCE [LARGE SCALE GENOMIC DNA]</scope>
    <source>
        <strain evidence="5 6">DSM 6482</strain>
    </source>
</reference>
<evidence type="ECO:0000256" key="1">
    <source>
        <dbReference type="ARBA" id="ARBA00023002"/>
    </source>
</evidence>
<proteinExistence type="predicted"/>
<keyword evidence="6" id="KW-1185">Reference proteome</keyword>
<feature type="domain" description="3-hydroxyisobutyrate dehydrogenase-like NAD-binding" evidence="4">
    <location>
        <begin position="155"/>
        <end position="275"/>
    </location>
</feature>